<dbReference type="PROSITE" id="PS00063">
    <property type="entry name" value="ALDOKETO_REDUCTASE_3"/>
    <property type="match status" value="1"/>
</dbReference>
<evidence type="ECO:0000256" key="5">
    <source>
        <dbReference type="PIRSR" id="PIRSR000097-2"/>
    </source>
</evidence>
<dbReference type="GO" id="GO:0016491">
    <property type="term" value="F:oxidoreductase activity"/>
    <property type="evidence" value="ECO:0007669"/>
    <property type="project" value="UniProtKB-KW"/>
</dbReference>
<name>A0A8S1CJI8_9INSE</name>
<accession>A0A8S1CJI8</accession>
<organism evidence="8 9">
    <name type="scientific">Cloeon dipterum</name>
    <dbReference type="NCBI Taxonomy" id="197152"/>
    <lineage>
        <taxon>Eukaryota</taxon>
        <taxon>Metazoa</taxon>
        <taxon>Ecdysozoa</taxon>
        <taxon>Arthropoda</taxon>
        <taxon>Hexapoda</taxon>
        <taxon>Insecta</taxon>
        <taxon>Pterygota</taxon>
        <taxon>Palaeoptera</taxon>
        <taxon>Ephemeroptera</taxon>
        <taxon>Pisciforma</taxon>
        <taxon>Baetidae</taxon>
        <taxon>Cloeon</taxon>
    </lineage>
</organism>
<evidence type="ECO:0000256" key="4">
    <source>
        <dbReference type="PIRSR" id="PIRSR000097-1"/>
    </source>
</evidence>
<keyword evidence="2" id="KW-0521">NADP</keyword>
<proteinExistence type="inferred from homology"/>
<dbReference type="Proteomes" id="UP000494165">
    <property type="component" value="Unassembled WGS sequence"/>
</dbReference>
<dbReference type="InterPro" id="IPR018170">
    <property type="entry name" value="Aldo/ket_reductase_CS"/>
</dbReference>
<sequence length="315" mass="35476">MAVPKIKFNNGLEIPAFGLGTWKSKPGQVEAAVEAAIDAGYRHIDCAHIYENENEVGDAIAKKIKEGVVRREDLFITSKLWNTDHDTDRVVNACRKTLKHLKLDYLDLYLIHWPMAYKGGDALMPRGPDGKVEYSQVHFTTTWLKMEECVRLGLTKSIGISNFNSVQIDELLKVATIRPVTNQVELHPYLPQVKLQKFCADRGIVLTGYSPLGSPDRPWAKPGDPDLLNDPRVKAIAEKYKKSSAQILLRYQIERGVSTIPKSVTPARIIENFKIFDFSLTKDEVDTLTSFDCNGRLCGLDSASDHPLWGFKIEY</sequence>
<evidence type="ECO:0000313" key="9">
    <source>
        <dbReference type="Proteomes" id="UP000494165"/>
    </source>
</evidence>
<dbReference type="PROSITE" id="PS00798">
    <property type="entry name" value="ALDOKETO_REDUCTASE_1"/>
    <property type="match status" value="1"/>
</dbReference>
<gene>
    <name evidence="8" type="ORF">CLODIP_2_CD02640</name>
</gene>
<comment type="caution">
    <text evidence="8">The sequence shown here is derived from an EMBL/GenBank/DDBJ whole genome shotgun (WGS) entry which is preliminary data.</text>
</comment>
<feature type="binding site" evidence="5">
    <location>
        <position position="112"/>
    </location>
    <ligand>
        <name>substrate</name>
    </ligand>
</feature>
<dbReference type="InterPro" id="IPR020471">
    <property type="entry name" value="AKR"/>
</dbReference>
<evidence type="ECO:0000256" key="6">
    <source>
        <dbReference type="PIRSR" id="PIRSR000097-3"/>
    </source>
</evidence>
<feature type="domain" description="NADP-dependent oxidoreductase" evidence="7">
    <location>
        <begin position="18"/>
        <end position="291"/>
    </location>
</feature>
<comment type="similarity">
    <text evidence="1">Belongs to the aldo/keto reductase family.</text>
</comment>
<dbReference type="PANTHER" id="PTHR11732">
    <property type="entry name" value="ALDO/KETO REDUCTASE"/>
    <property type="match status" value="1"/>
</dbReference>
<evidence type="ECO:0000256" key="3">
    <source>
        <dbReference type="ARBA" id="ARBA00023002"/>
    </source>
</evidence>
<dbReference type="Gene3D" id="3.20.20.100">
    <property type="entry name" value="NADP-dependent oxidoreductase domain"/>
    <property type="match status" value="1"/>
</dbReference>
<dbReference type="PROSITE" id="PS00062">
    <property type="entry name" value="ALDOKETO_REDUCTASE_2"/>
    <property type="match status" value="1"/>
</dbReference>
<dbReference type="SUPFAM" id="SSF51430">
    <property type="entry name" value="NAD(P)-linked oxidoreductase"/>
    <property type="match status" value="1"/>
</dbReference>
<evidence type="ECO:0000256" key="2">
    <source>
        <dbReference type="ARBA" id="ARBA00022857"/>
    </source>
</evidence>
<dbReference type="InterPro" id="IPR023210">
    <property type="entry name" value="NADP_OxRdtase_dom"/>
</dbReference>
<dbReference type="AlphaFoldDB" id="A0A8S1CJI8"/>
<dbReference type="EMBL" id="CADEPI010000046">
    <property type="protein sequence ID" value="CAB3369522.1"/>
    <property type="molecule type" value="Genomic_DNA"/>
</dbReference>
<dbReference type="Pfam" id="PF00248">
    <property type="entry name" value="Aldo_ket_red"/>
    <property type="match status" value="1"/>
</dbReference>
<dbReference type="FunFam" id="3.20.20.100:FF:000006">
    <property type="entry name" value="Aldo-keto reductase family 1 member A1"/>
    <property type="match status" value="1"/>
</dbReference>
<dbReference type="OrthoDB" id="416253at2759"/>
<keyword evidence="9" id="KW-1185">Reference proteome</keyword>
<feature type="active site" description="Proton donor" evidence="4">
    <location>
        <position position="50"/>
    </location>
</feature>
<feature type="site" description="Lowers pKa of active site Tyr" evidence="6">
    <location>
        <position position="79"/>
    </location>
</feature>
<dbReference type="PRINTS" id="PR00069">
    <property type="entry name" value="ALDKETRDTASE"/>
</dbReference>
<protein>
    <recommendedName>
        <fullName evidence="7">NADP-dependent oxidoreductase domain-containing protein</fullName>
    </recommendedName>
</protein>
<evidence type="ECO:0000313" key="8">
    <source>
        <dbReference type="EMBL" id="CAB3369522.1"/>
    </source>
</evidence>
<evidence type="ECO:0000259" key="7">
    <source>
        <dbReference type="Pfam" id="PF00248"/>
    </source>
</evidence>
<dbReference type="PIRSF" id="PIRSF000097">
    <property type="entry name" value="AKR"/>
    <property type="match status" value="1"/>
</dbReference>
<dbReference type="InterPro" id="IPR036812">
    <property type="entry name" value="NAD(P)_OxRdtase_dom_sf"/>
</dbReference>
<reference evidence="8 9" key="1">
    <citation type="submission" date="2020-04" db="EMBL/GenBank/DDBJ databases">
        <authorList>
            <person name="Alioto T."/>
            <person name="Alioto T."/>
            <person name="Gomez Garrido J."/>
        </authorList>
    </citation>
    <scope>NUCLEOTIDE SEQUENCE [LARGE SCALE GENOMIC DNA]</scope>
</reference>
<evidence type="ECO:0000256" key="1">
    <source>
        <dbReference type="ARBA" id="ARBA00007905"/>
    </source>
</evidence>
<keyword evidence="3" id="KW-0560">Oxidoreductase</keyword>